<evidence type="ECO:0000313" key="4">
    <source>
        <dbReference type="EMBL" id="PKV95313.1"/>
    </source>
</evidence>
<accession>A0A2N3WN83</accession>
<evidence type="ECO:0000313" key="3">
    <source>
        <dbReference type="EMBL" id="MBB2503861.1"/>
    </source>
</evidence>
<protein>
    <submittedName>
        <fullName evidence="3">Aldehyde dehydrogenase (NADP(+))</fullName>
    </submittedName>
    <submittedName>
        <fullName evidence="4">NADP-dependent aldehyde dehydrogenase</fullName>
    </submittedName>
</protein>
<dbReference type="EMBL" id="PJMY01000003">
    <property type="protein sequence ID" value="PKV95313.1"/>
    <property type="molecule type" value="Genomic_DNA"/>
</dbReference>
<dbReference type="Gene3D" id="3.40.605.10">
    <property type="entry name" value="Aldehyde Dehydrogenase, Chain A, domain 1"/>
    <property type="match status" value="1"/>
</dbReference>
<dbReference type="Proteomes" id="UP000550260">
    <property type="component" value="Unassembled WGS sequence"/>
</dbReference>
<dbReference type="CDD" id="cd07129">
    <property type="entry name" value="ALDH_KGSADH"/>
    <property type="match status" value="1"/>
</dbReference>
<dbReference type="InterPro" id="IPR016162">
    <property type="entry name" value="Ald_DH_N"/>
</dbReference>
<dbReference type="InterPro" id="IPR015590">
    <property type="entry name" value="Aldehyde_DH_dom"/>
</dbReference>
<reference evidence="4 5" key="1">
    <citation type="submission" date="2017-12" db="EMBL/GenBank/DDBJ databases">
        <title>Sequencing the genomes of 1000 Actinobacteria strains.</title>
        <authorList>
            <person name="Klenk H.-P."/>
        </authorList>
    </citation>
    <scope>NUCLEOTIDE SEQUENCE [LARGE SCALE GENOMIC DNA]</scope>
    <source>
        <strain evidence="4 5">DSM 45165</strain>
    </source>
</reference>
<accession>A0A8E1W4H6</accession>
<dbReference type="Gene3D" id="3.40.309.10">
    <property type="entry name" value="Aldehyde Dehydrogenase, Chain A, domain 2"/>
    <property type="match status" value="1"/>
</dbReference>
<feature type="domain" description="Aldehyde dehydrogenase" evidence="2">
    <location>
        <begin position="8"/>
        <end position="278"/>
    </location>
</feature>
<evidence type="ECO:0000313" key="5">
    <source>
        <dbReference type="Proteomes" id="UP000233750"/>
    </source>
</evidence>
<dbReference type="Pfam" id="PF00171">
    <property type="entry name" value="Aldedh"/>
    <property type="match status" value="1"/>
</dbReference>
<dbReference type="PANTHER" id="PTHR43353:SF3">
    <property type="entry name" value="ALDEHYDE DEHYDROGENASE-RELATED"/>
    <property type="match status" value="1"/>
</dbReference>
<comment type="caution">
    <text evidence="4">The sequence shown here is derived from an EMBL/GenBank/DDBJ whole genome shotgun (WGS) entry which is preliminary data.</text>
</comment>
<keyword evidence="1" id="KW-0560">Oxidoreductase</keyword>
<sequence>MPAPATADTTCQEYEKVLTAAQAAAPVLAAMPLTERAGLLRAVAGALRTQADELVPLADADSSLGVPRLTGEVERTAGQLEMFADAVEEGSWLEAIIDRAGASGAGPDLRRMLIPLGPVAVFGASNFPFAFGLAGGDTAAALAAGCPVVAKAHPAQPRLSGAYARVVVDALHAAGAPEGTFAVVHGMENGRKLVTDARIAAVAFTGSTAGGRALADLAATRPSPIPFYGELGSLNPVFVTREAARVRGKEIAGGFLASMSLGAGQFCTKPGVLFVPAGYGLEDLIAAEAATAPMRLLHEGIGTAFRAEAARLAAHPAVRPLSVPEQDAADESVVRPVLVSTTATELARCPGQLLVECFGPFALVVTYTDDAELPAAADLVDGNLTATVHGEQSGDPVAPALLRTLTGRAGRVIWNGWPTGVTVGWAQHHGGPYPATTSVHTSVGVTAMRRFLRPVAYQSVPDTVLPPALRDANDLRIPRRVDGALTAAPVTAPR</sequence>
<dbReference type="AlphaFoldDB" id="A0A2N3WN83"/>
<dbReference type="OrthoDB" id="9770537at2"/>
<dbReference type="PANTHER" id="PTHR43353">
    <property type="entry name" value="SUCCINATE-SEMIALDEHYDE DEHYDROGENASE, MITOCHONDRIAL"/>
    <property type="match status" value="1"/>
</dbReference>
<dbReference type="InterPro" id="IPR044151">
    <property type="entry name" value="ALDH_KGSADH"/>
</dbReference>
<evidence type="ECO:0000313" key="6">
    <source>
        <dbReference type="Proteomes" id="UP000550260"/>
    </source>
</evidence>
<proteinExistence type="predicted"/>
<dbReference type="InterPro" id="IPR016161">
    <property type="entry name" value="Ald_DH/histidinol_DH"/>
</dbReference>
<organism evidence="4 5">
    <name type="scientific">Amycolatopsis echigonensis</name>
    <dbReference type="NCBI Taxonomy" id="2576905"/>
    <lineage>
        <taxon>Bacteria</taxon>
        <taxon>Bacillati</taxon>
        <taxon>Actinomycetota</taxon>
        <taxon>Actinomycetes</taxon>
        <taxon>Pseudonocardiales</taxon>
        <taxon>Pseudonocardiaceae</taxon>
        <taxon>Amycolatopsis</taxon>
    </lineage>
</organism>
<dbReference type="Proteomes" id="UP000233750">
    <property type="component" value="Unassembled WGS sequence"/>
</dbReference>
<dbReference type="EMBL" id="JACJHR010000061">
    <property type="protein sequence ID" value="MBB2503861.1"/>
    <property type="molecule type" value="Genomic_DNA"/>
</dbReference>
<reference evidence="3 6" key="2">
    <citation type="submission" date="2020-08" db="EMBL/GenBank/DDBJ databases">
        <title>Amycolatopsis echigonensis JCM 21831.</title>
        <authorList>
            <person name="Tedsree N."/>
            <person name="Kuncharoen N."/>
            <person name="Likhitwitayawuid K."/>
            <person name="Tanasupawat S."/>
        </authorList>
    </citation>
    <scope>NUCLEOTIDE SEQUENCE [LARGE SCALE GENOMIC DNA]</scope>
    <source>
        <strain evidence="3 6">JCM 21831</strain>
    </source>
</reference>
<dbReference type="InterPro" id="IPR050740">
    <property type="entry name" value="Aldehyde_DH_Superfamily"/>
</dbReference>
<dbReference type="RefSeq" id="WP_101438463.1">
    <property type="nucleotide sequence ID" value="NZ_JACJHR010000061.1"/>
</dbReference>
<evidence type="ECO:0000256" key="1">
    <source>
        <dbReference type="ARBA" id="ARBA00023002"/>
    </source>
</evidence>
<name>A0A2N3WN83_9PSEU</name>
<evidence type="ECO:0000259" key="2">
    <source>
        <dbReference type="Pfam" id="PF00171"/>
    </source>
</evidence>
<dbReference type="InterPro" id="IPR016163">
    <property type="entry name" value="Ald_DH_C"/>
</dbReference>
<gene>
    <name evidence="4" type="ORF">ATK30_6227</name>
    <name evidence="3" type="ORF">H5411_32565</name>
</gene>
<dbReference type="SUPFAM" id="SSF53720">
    <property type="entry name" value="ALDH-like"/>
    <property type="match status" value="1"/>
</dbReference>
<dbReference type="GO" id="GO:0016620">
    <property type="term" value="F:oxidoreductase activity, acting on the aldehyde or oxo group of donors, NAD or NADP as acceptor"/>
    <property type="evidence" value="ECO:0007669"/>
    <property type="project" value="InterPro"/>
</dbReference>
<keyword evidence="5" id="KW-1185">Reference proteome</keyword>